<feature type="transmembrane region" description="Helical" evidence="9">
    <location>
        <begin position="38"/>
        <end position="62"/>
    </location>
</feature>
<dbReference type="Proteomes" id="UP001597063">
    <property type="component" value="Unassembled WGS sequence"/>
</dbReference>
<dbReference type="Gene3D" id="1.10.4160.10">
    <property type="entry name" value="Hydantoin permease"/>
    <property type="match status" value="1"/>
</dbReference>
<organism evidence="10 11">
    <name type="scientific">Actinomadura fibrosa</name>
    <dbReference type="NCBI Taxonomy" id="111802"/>
    <lineage>
        <taxon>Bacteria</taxon>
        <taxon>Bacillati</taxon>
        <taxon>Actinomycetota</taxon>
        <taxon>Actinomycetes</taxon>
        <taxon>Streptosporangiales</taxon>
        <taxon>Thermomonosporaceae</taxon>
        <taxon>Actinomadura</taxon>
    </lineage>
</organism>
<evidence type="ECO:0000256" key="6">
    <source>
        <dbReference type="ARBA" id="ARBA00023136"/>
    </source>
</evidence>
<evidence type="ECO:0000313" key="11">
    <source>
        <dbReference type="Proteomes" id="UP001597063"/>
    </source>
</evidence>
<feature type="region of interest" description="Disordered" evidence="8">
    <location>
        <begin position="1"/>
        <end position="31"/>
    </location>
</feature>
<comment type="subcellular location">
    <subcellularLocation>
        <location evidence="1">Membrane</location>
        <topology evidence="1">Multi-pass membrane protein</topology>
    </subcellularLocation>
</comment>
<keyword evidence="11" id="KW-1185">Reference proteome</keyword>
<accession>A0ABW2XX09</accession>
<dbReference type="Pfam" id="PF02133">
    <property type="entry name" value="Transp_cyt_pur"/>
    <property type="match status" value="1"/>
</dbReference>
<dbReference type="RefSeq" id="WP_131756449.1">
    <property type="nucleotide sequence ID" value="NZ_CAACUY010000016.1"/>
</dbReference>
<reference evidence="11" key="1">
    <citation type="journal article" date="2019" name="Int. J. Syst. Evol. Microbiol.">
        <title>The Global Catalogue of Microorganisms (GCM) 10K type strain sequencing project: providing services to taxonomists for standard genome sequencing and annotation.</title>
        <authorList>
            <consortium name="The Broad Institute Genomics Platform"/>
            <consortium name="The Broad Institute Genome Sequencing Center for Infectious Disease"/>
            <person name="Wu L."/>
            <person name="Ma J."/>
        </authorList>
    </citation>
    <scope>NUCLEOTIDE SEQUENCE [LARGE SCALE GENOMIC DNA]</scope>
    <source>
        <strain evidence="11">JCM 9371</strain>
    </source>
</reference>
<dbReference type="InterPro" id="IPR026030">
    <property type="entry name" value="Pur-cyt_permease_Fcy2/21/22"/>
</dbReference>
<dbReference type="PANTHER" id="PTHR31806:SF1">
    <property type="entry name" value="PURINE-CYTOSINE PERMEASE FCY2-RELATED"/>
    <property type="match status" value="1"/>
</dbReference>
<dbReference type="EMBL" id="JBHTGP010000024">
    <property type="protein sequence ID" value="MFD0690872.1"/>
    <property type="molecule type" value="Genomic_DNA"/>
</dbReference>
<sequence length="475" mass="50246">MSINDPAHRPPTDAVRFDEHGIEPIPGSRRDSTPWQQFWIWCGANIAPINWVLGALGVTLGLSLVETLVVIALGNVVGCALFGLFNVMGHRTGVNQMVLGRGPFGRRGALVPGLVQGLLTMGWVGVNTWVVLDLVIEILGRMGVHGGNGLKYLVAGLIMAVQLALALYGFYAIRTFEKYTVPATVLVMAVMTVLALGQADAHWTTATATTTGDRVTAVTQLLTAIGIGWGITWLPYSADYSRFVRTGASERSVFWSTALGMYVPTVWLAALGAYLASAGGGSDPSSLVTGTFGAMAVPVLLLIMHGPVATNILNLYSCSLAALSVGIRIARWKVTLAAGTVASLVLAVFLQADSFARAFDNWMASILVWISPWAAIVLVDFFVLRRGRIDVAALYRRGGADGRALASLALGLLAAWAWQFGMVPALQGPVARALGDTDFSWLSGGLVAGGLHYALALRARRRATSGEAVAVEAVS</sequence>
<feature type="transmembrane region" description="Helical" evidence="9">
    <location>
        <begin position="217"/>
        <end position="236"/>
    </location>
</feature>
<comment type="caution">
    <text evidence="10">The sequence shown here is derived from an EMBL/GenBank/DDBJ whole genome shotgun (WGS) entry which is preliminary data.</text>
</comment>
<comment type="similarity">
    <text evidence="2 7">Belongs to the purine-cytosine permease (2.A.39) family.</text>
</comment>
<evidence type="ECO:0000256" key="2">
    <source>
        <dbReference type="ARBA" id="ARBA00008974"/>
    </source>
</evidence>
<keyword evidence="4 9" id="KW-0812">Transmembrane</keyword>
<feature type="transmembrane region" description="Helical" evidence="9">
    <location>
        <begin position="152"/>
        <end position="172"/>
    </location>
</feature>
<dbReference type="PIRSF" id="PIRSF002744">
    <property type="entry name" value="Pur-cyt_permease"/>
    <property type="match status" value="1"/>
</dbReference>
<feature type="transmembrane region" description="Helical" evidence="9">
    <location>
        <begin position="296"/>
        <end position="317"/>
    </location>
</feature>
<dbReference type="PANTHER" id="PTHR31806">
    <property type="entry name" value="PURINE-CYTOSINE PERMEASE FCY2-RELATED"/>
    <property type="match status" value="1"/>
</dbReference>
<feature type="transmembrane region" description="Helical" evidence="9">
    <location>
        <begin position="109"/>
        <end position="132"/>
    </location>
</feature>
<evidence type="ECO:0000256" key="9">
    <source>
        <dbReference type="SAM" id="Phobius"/>
    </source>
</evidence>
<evidence type="ECO:0000313" key="10">
    <source>
        <dbReference type="EMBL" id="MFD0690872.1"/>
    </source>
</evidence>
<feature type="transmembrane region" description="Helical" evidence="9">
    <location>
        <begin position="257"/>
        <end position="276"/>
    </location>
</feature>
<gene>
    <name evidence="10" type="ORF">ACFQZM_40720</name>
</gene>
<keyword evidence="5 9" id="KW-1133">Transmembrane helix</keyword>
<feature type="transmembrane region" description="Helical" evidence="9">
    <location>
        <begin position="68"/>
        <end position="88"/>
    </location>
</feature>
<evidence type="ECO:0000256" key="4">
    <source>
        <dbReference type="ARBA" id="ARBA00022692"/>
    </source>
</evidence>
<feature type="transmembrane region" description="Helical" evidence="9">
    <location>
        <begin position="362"/>
        <end position="384"/>
    </location>
</feature>
<keyword evidence="3 7" id="KW-0813">Transport</keyword>
<feature type="transmembrane region" description="Helical" evidence="9">
    <location>
        <begin position="329"/>
        <end position="350"/>
    </location>
</feature>
<feature type="transmembrane region" description="Helical" evidence="9">
    <location>
        <begin position="179"/>
        <end position="197"/>
    </location>
</feature>
<evidence type="ECO:0000256" key="7">
    <source>
        <dbReference type="PIRNR" id="PIRNR002744"/>
    </source>
</evidence>
<dbReference type="CDD" id="cd11484">
    <property type="entry name" value="SLC-NCS1sbd_CobB-like"/>
    <property type="match status" value="1"/>
</dbReference>
<feature type="transmembrane region" description="Helical" evidence="9">
    <location>
        <begin position="439"/>
        <end position="457"/>
    </location>
</feature>
<evidence type="ECO:0000256" key="5">
    <source>
        <dbReference type="ARBA" id="ARBA00022989"/>
    </source>
</evidence>
<feature type="transmembrane region" description="Helical" evidence="9">
    <location>
        <begin position="405"/>
        <end position="427"/>
    </location>
</feature>
<protein>
    <submittedName>
        <fullName evidence="10">Purine-cytosine permease family protein</fullName>
    </submittedName>
</protein>
<evidence type="ECO:0000256" key="1">
    <source>
        <dbReference type="ARBA" id="ARBA00004141"/>
    </source>
</evidence>
<name>A0ABW2XX09_9ACTN</name>
<dbReference type="InterPro" id="IPR001248">
    <property type="entry name" value="Pur-cyt_permease"/>
</dbReference>
<proteinExistence type="inferred from homology"/>
<evidence type="ECO:0000256" key="3">
    <source>
        <dbReference type="ARBA" id="ARBA00022448"/>
    </source>
</evidence>
<keyword evidence="6 7" id="KW-0472">Membrane</keyword>
<evidence type="ECO:0000256" key="8">
    <source>
        <dbReference type="SAM" id="MobiDB-lite"/>
    </source>
</evidence>